<comment type="caution">
    <text evidence="3">The sequence shown here is derived from an EMBL/GenBank/DDBJ whole genome shotgun (WGS) entry which is preliminary data.</text>
</comment>
<reference evidence="3 4" key="1">
    <citation type="submission" date="2017-08" db="EMBL/GenBank/DDBJ databases">
        <title>Infants hospitalized years apart are colonized by the same room-sourced microbial strains.</title>
        <authorList>
            <person name="Brooks B."/>
            <person name="Olm M.R."/>
            <person name="Firek B.A."/>
            <person name="Baker R."/>
            <person name="Thomas B.C."/>
            <person name="Morowitz M.J."/>
            <person name="Banfield J.F."/>
        </authorList>
    </citation>
    <scope>NUCLEOTIDE SEQUENCE [LARGE SCALE GENOMIC DNA]</scope>
    <source>
        <strain evidence="3">S2_003_000_R2_14</strain>
    </source>
</reference>
<feature type="region of interest" description="Disordered" evidence="1">
    <location>
        <begin position="59"/>
        <end position="119"/>
    </location>
</feature>
<organism evidence="3 4">
    <name type="scientific">Archangium gephyra</name>
    <dbReference type="NCBI Taxonomy" id="48"/>
    <lineage>
        <taxon>Bacteria</taxon>
        <taxon>Pseudomonadati</taxon>
        <taxon>Myxococcota</taxon>
        <taxon>Myxococcia</taxon>
        <taxon>Myxococcales</taxon>
        <taxon>Cystobacterineae</taxon>
        <taxon>Archangiaceae</taxon>
        <taxon>Archangium</taxon>
    </lineage>
</organism>
<dbReference type="PROSITE" id="PS50006">
    <property type="entry name" value="FHA_DOMAIN"/>
    <property type="match status" value="1"/>
</dbReference>
<dbReference type="CDD" id="cd00060">
    <property type="entry name" value="FHA"/>
    <property type="match status" value="2"/>
</dbReference>
<dbReference type="AlphaFoldDB" id="A0A2W5TKA3"/>
<feature type="domain" description="FHA" evidence="2">
    <location>
        <begin position="145"/>
        <end position="194"/>
    </location>
</feature>
<dbReference type="Pfam" id="PF00498">
    <property type="entry name" value="FHA"/>
    <property type="match status" value="2"/>
</dbReference>
<dbReference type="Gene3D" id="2.60.200.20">
    <property type="match status" value="2"/>
</dbReference>
<dbReference type="SUPFAM" id="SSF49879">
    <property type="entry name" value="SMAD/FHA domain"/>
    <property type="match status" value="2"/>
</dbReference>
<evidence type="ECO:0000259" key="2">
    <source>
        <dbReference type="PROSITE" id="PS50006"/>
    </source>
</evidence>
<protein>
    <recommendedName>
        <fullName evidence="2">FHA domain-containing protein</fullName>
    </recommendedName>
</protein>
<accession>A0A2W5TKA3</accession>
<evidence type="ECO:0000313" key="4">
    <source>
        <dbReference type="Proteomes" id="UP000249061"/>
    </source>
</evidence>
<dbReference type="EMBL" id="QFQP01000004">
    <property type="protein sequence ID" value="PZR16009.1"/>
    <property type="molecule type" value="Genomic_DNA"/>
</dbReference>
<dbReference type="Proteomes" id="UP000249061">
    <property type="component" value="Unassembled WGS sequence"/>
</dbReference>
<feature type="compositionally biased region" description="Pro residues" evidence="1">
    <location>
        <begin position="92"/>
        <end position="103"/>
    </location>
</feature>
<dbReference type="InterPro" id="IPR008984">
    <property type="entry name" value="SMAD_FHA_dom_sf"/>
</dbReference>
<evidence type="ECO:0000313" key="3">
    <source>
        <dbReference type="EMBL" id="PZR16009.1"/>
    </source>
</evidence>
<dbReference type="InterPro" id="IPR000253">
    <property type="entry name" value="FHA_dom"/>
</dbReference>
<evidence type="ECO:0000256" key="1">
    <source>
        <dbReference type="SAM" id="MobiDB-lite"/>
    </source>
</evidence>
<sequence>MPALLTKNLGVICPSCDFLNVVAAVRCMACGTATDGSAPPAPRIEVPRVGPSAVQAMPSDLEATTPGSPLPSAPHDGPPGLKRTASGVTPIPQVPGRPPPGPTRPTFESSGSRPPAAVAAGPKLGLTVLAGPARGQRFRLAATGAQIGRAKGAILFPDDPFISPLHATLSIRDGRLYVRDEGSTSGVYVSINNTETIPAGGLFSTGLRLFRFVGAIEPAPPWNHEDVLIYGSAVPNNQVQYVVEEIILGDRPGRCLMSPGPTLTVGQGRCDFSFPNDEGLAPRHCEISPLPDGALIRDLSGGLGTFVRVTGERPLKAGDRLRVGQQTLQVETL</sequence>
<dbReference type="SMART" id="SM00240">
    <property type="entry name" value="FHA"/>
    <property type="match status" value="2"/>
</dbReference>
<proteinExistence type="predicted"/>
<name>A0A2W5TKA3_9BACT</name>
<gene>
    <name evidence="3" type="ORF">DI536_06835</name>
</gene>